<evidence type="ECO:0000256" key="9">
    <source>
        <dbReference type="ARBA" id="ARBA00022843"/>
    </source>
</evidence>
<keyword evidence="7 16" id="KW-0863">Zinc-finger</keyword>
<keyword evidence="10" id="KW-0805">Transcription regulation</keyword>
<keyword evidence="5" id="KW-0479">Metal-binding</keyword>
<dbReference type="PROSITE" id="PS01359">
    <property type="entry name" value="ZF_PHD_1"/>
    <property type="match status" value="1"/>
</dbReference>
<evidence type="ECO:0000313" key="20">
    <source>
        <dbReference type="EMBL" id="CAD7244935.1"/>
    </source>
</evidence>
<dbReference type="GO" id="GO:0000122">
    <property type="term" value="P:negative regulation of transcription by RNA polymerase II"/>
    <property type="evidence" value="ECO:0007669"/>
    <property type="project" value="TreeGrafter"/>
</dbReference>
<keyword evidence="11" id="KW-0804">Transcription</keyword>
<dbReference type="GO" id="GO:0003714">
    <property type="term" value="F:transcription corepressor activity"/>
    <property type="evidence" value="ECO:0007669"/>
    <property type="project" value="InterPro"/>
</dbReference>
<evidence type="ECO:0000256" key="2">
    <source>
        <dbReference type="ARBA" id="ARBA00022491"/>
    </source>
</evidence>
<dbReference type="Pfam" id="PF00628">
    <property type="entry name" value="PHD"/>
    <property type="match status" value="2"/>
</dbReference>
<proteinExistence type="predicted"/>
<evidence type="ECO:0000256" key="6">
    <source>
        <dbReference type="ARBA" id="ARBA00022737"/>
    </source>
</evidence>
<evidence type="ECO:0000256" key="5">
    <source>
        <dbReference type="ARBA" id="ARBA00022723"/>
    </source>
</evidence>
<feature type="region of interest" description="Disordered" evidence="17">
    <location>
        <begin position="371"/>
        <end position="402"/>
    </location>
</feature>
<feature type="domain" description="PHD-type" evidence="19">
    <location>
        <begin position="50"/>
        <end position="99"/>
    </location>
</feature>
<dbReference type="InterPro" id="IPR013083">
    <property type="entry name" value="Znf_RING/FYVE/PHD"/>
</dbReference>
<dbReference type="FunFam" id="3.30.40.10:FF:000154">
    <property type="entry name" value="PHD finger protein 12"/>
    <property type="match status" value="1"/>
</dbReference>
<keyword evidence="8" id="KW-0862">Zinc</keyword>
<keyword evidence="4" id="KW-0597">Phosphoprotein</keyword>
<dbReference type="PROSITE" id="PS50016">
    <property type="entry name" value="ZF_PHD_2"/>
    <property type="match status" value="2"/>
</dbReference>
<dbReference type="Gene3D" id="2.30.30.1150">
    <property type="match status" value="1"/>
</dbReference>
<feature type="region of interest" description="Disordered" evidence="17">
    <location>
        <begin position="201"/>
        <end position="227"/>
    </location>
</feature>
<keyword evidence="6" id="KW-0677">Repeat</keyword>
<accession>A0A7R8XD03</accession>
<feature type="compositionally biased region" description="Basic and acidic residues" evidence="17">
    <location>
        <begin position="423"/>
        <end position="440"/>
    </location>
</feature>
<feature type="domain" description="FHA" evidence="18">
    <location>
        <begin position="894"/>
        <end position="948"/>
    </location>
</feature>
<dbReference type="EMBL" id="LR900258">
    <property type="protein sequence ID" value="CAD7244935.1"/>
    <property type="molecule type" value="Genomic_DNA"/>
</dbReference>
<feature type="region of interest" description="Disordered" evidence="17">
    <location>
        <begin position="674"/>
        <end position="695"/>
    </location>
</feature>
<dbReference type="PROSITE" id="PS50006">
    <property type="entry name" value="FHA_DOMAIN"/>
    <property type="match status" value="1"/>
</dbReference>
<dbReference type="OrthoDB" id="1919692at2759"/>
<dbReference type="CDD" id="cd15533">
    <property type="entry name" value="PHD1_PHF12"/>
    <property type="match status" value="1"/>
</dbReference>
<feature type="domain" description="PHD-type" evidence="19">
    <location>
        <begin position="554"/>
        <end position="604"/>
    </location>
</feature>
<dbReference type="InterPro" id="IPR000253">
    <property type="entry name" value="FHA_dom"/>
</dbReference>
<name>A0A7R8XD03_9CRUS</name>
<dbReference type="Gene3D" id="3.30.40.10">
    <property type="entry name" value="Zinc/RING finger domain, C3HC4 (zinc finger)"/>
    <property type="match status" value="1"/>
</dbReference>
<organism evidence="20">
    <name type="scientific">Darwinula stevensoni</name>
    <dbReference type="NCBI Taxonomy" id="69355"/>
    <lineage>
        <taxon>Eukaryota</taxon>
        <taxon>Metazoa</taxon>
        <taxon>Ecdysozoa</taxon>
        <taxon>Arthropoda</taxon>
        <taxon>Crustacea</taxon>
        <taxon>Oligostraca</taxon>
        <taxon>Ostracoda</taxon>
        <taxon>Podocopa</taxon>
        <taxon>Podocopida</taxon>
        <taxon>Darwinulocopina</taxon>
        <taxon>Darwinuloidea</taxon>
        <taxon>Darwinulidae</taxon>
        <taxon>Darwinula</taxon>
    </lineage>
</organism>
<dbReference type="CDD" id="cd15534">
    <property type="entry name" value="PHD2_PHF12_Rco1"/>
    <property type="match status" value="1"/>
</dbReference>
<feature type="region of interest" description="Disordered" evidence="17">
    <location>
        <begin position="151"/>
        <end position="184"/>
    </location>
</feature>
<dbReference type="AlphaFoldDB" id="A0A7R8XD03"/>
<keyword evidence="12" id="KW-0539">Nucleus</keyword>
<keyword evidence="3" id="KW-1017">Isopeptide bond</keyword>
<dbReference type="SUPFAM" id="SSF57903">
    <property type="entry name" value="FYVE/PHD zinc finger"/>
    <property type="match status" value="2"/>
</dbReference>
<feature type="compositionally biased region" description="Basic and acidic residues" evidence="17">
    <location>
        <begin position="323"/>
        <end position="333"/>
    </location>
</feature>
<dbReference type="FunFam" id="3.30.40.10:FF:000164">
    <property type="entry name" value="PHD finger protein 12"/>
    <property type="match status" value="1"/>
</dbReference>
<dbReference type="GO" id="GO:0008270">
    <property type="term" value="F:zinc ion binding"/>
    <property type="evidence" value="ECO:0007669"/>
    <property type="project" value="UniProtKB-KW"/>
</dbReference>
<dbReference type="EMBL" id="CAJPEV010000741">
    <property type="protein sequence ID" value="CAG0888135.1"/>
    <property type="molecule type" value="Genomic_DNA"/>
</dbReference>
<sequence length="1049" mass="117570">MSRVMYDLDTSKGLMPQIQALIAPPGKSSSRRPKEEPHPYFRRPGRGHNHDKCDACGEGGDIICCDTCPASFHLQCTNPPLDEDCIPKGEWMCSRCTVIADKEKKGEPIFVLKGGRVMTKDEAANRVSAPTSSLRRERPCRSARNAADVNSCKMSNDTNHAGKSAQPSEKVSMKRAAPPENDRTSCAPVAKMAKVNNLSFIPSGKANSVPSEPGKSKSTKQKPAEVEVKPCQRTVKIVQFEENHERYIGQGIRKIRPALNCLLRFVKHMAKSDFDLPHEILESVPTRRRRLMIVKECITSDEKSSENLLDLKCISPSTEDAPVEPKKREKEPKNISLCNGEDTKHDSDVTVSQCKVHLSILTLERTAKRNDLLETPSDSPSSSLETNDEESMSSNAMQEDSKKELSVMNVLMDVIESVVESCENDRSERSSPRPFEEWDRSTLSEMSDLVMESHDDLLEDEEEDELMAQDSTFREELDLVLEDLKDVPNVTDDVNKICGVAQQFNPSNYNLPKSLLPNMHFPGTDEVLSKNSRAGGGLRNVLEVDNKGLVPLPARLCFICHRSCRKSPLVACDYCPLLFHMECLDPPLTTYPSGLWMCPAHPEQWIDCNLLTSARISERIKLWNKYSGPLDENAVKLSFLHRVHQQNPPFRLKRKISPRTRCVVPDPVKEYYANPPVMERGPERQPFPCPFRPEPPTSLEQEEWLKGVIWLQNSIVQHMTCPPGRQPNDQIPELPKNETETEVMDLDDSGPPLTDTSDLSSTSRNSSNRSGSDATSVTAQKQYAGIRFRNMAYEDVEDLYYLRLTCDSLEAAILDLQTSTGVSLENLSSDLVQTLAMQRLNQLLKKVEEKPNLDSGRTSCPQPESTTVSLRARALLIPICTTYLPPTVMSYRHFLVGNNPECDLYLGQYGHCNYVSERHASIFYDRTSSLYELVNYSEFGTKVNDVLYNSGVSPQTRKNQKSSTKTHPVAAQVKDIIRKKINNQQISEEESSMAALGNRVLYACRCQGPPSTQFRKTGWEGSAVMHHGSVVQFGCLSFVFSIPETDGCS</sequence>
<feature type="compositionally biased region" description="Polar residues" evidence="17">
    <location>
        <begin position="201"/>
        <end position="210"/>
    </location>
</feature>
<dbReference type="PANTHER" id="PTHR46309">
    <property type="entry name" value="PHD FINGER PROTEIN 12"/>
    <property type="match status" value="1"/>
</dbReference>
<dbReference type="SMART" id="SM00249">
    <property type="entry name" value="PHD"/>
    <property type="match status" value="2"/>
</dbReference>
<evidence type="ECO:0000256" key="1">
    <source>
        <dbReference type="ARBA" id="ARBA00004123"/>
    </source>
</evidence>
<comment type="subcellular location">
    <subcellularLocation>
        <location evidence="1">Nucleus</location>
    </subcellularLocation>
</comment>
<feature type="compositionally biased region" description="Low complexity" evidence="17">
    <location>
        <begin position="753"/>
        <end position="770"/>
    </location>
</feature>
<keyword evidence="21" id="KW-1185">Reference proteome</keyword>
<evidence type="ECO:0000313" key="21">
    <source>
        <dbReference type="Proteomes" id="UP000677054"/>
    </source>
</evidence>
<dbReference type="SUPFAM" id="SSF49879">
    <property type="entry name" value="SMAD/FHA domain"/>
    <property type="match status" value="1"/>
</dbReference>
<dbReference type="Proteomes" id="UP000677054">
    <property type="component" value="Unassembled WGS sequence"/>
</dbReference>
<evidence type="ECO:0000256" key="8">
    <source>
        <dbReference type="ARBA" id="ARBA00022833"/>
    </source>
</evidence>
<evidence type="ECO:0000256" key="11">
    <source>
        <dbReference type="ARBA" id="ARBA00023163"/>
    </source>
</evidence>
<dbReference type="InterPro" id="IPR001965">
    <property type="entry name" value="Znf_PHD"/>
</dbReference>
<dbReference type="Gene3D" id="2.60.200.20">
    <property type="match status" value="1"/>
</dbReference>
<keyword evidence="9" id="KW-0832">Ubl conjugation</keyword>
<evidence type="ECO:0000256" key="14">
    <source>
        <dbReference type="ARBA" id="ARBA00068755"/>
    </source>
</evidence>
<evidence type="ECO:0000256" key="10">
    <source>
        <dbReference type="ARBA" id="ARBA00023015"/>
    </source>
</evidence>
<evidence type="ECO:0000256" key="16">
    <source>
        <dbReference type="PROSITE-ProRule" id="PRU00146"/>
    </source>
</evidence>
<feature type="region of interest" description="Disordered" evidence="17">
    <location>
        <begin position="22"/>
        <end position="44"/>
    </location>
</feature>
<keyword evidence="2" id="KW-0678">Repressor</keyword>
<evidence type="ECO:0000259" key="19">
    <source>
        <dbReference type="PROSITE" id="PS50016"/>
    </source>
</evidence>
<feature type="compositionally biased region" description="Polar residues" evidence="17">
    <location>
        <begin position="376"/>
        <end position="385"/>
    </location>
</feature>
<dbReference type="GO" id="GO:0070822">
    <property type="term" value="C:Sin3-type complex"/>
    <property type="evidence" value="ECO:0007669"/>
    <property type="project" value="TreeGrafter"/>
</dbReference>
<evidence type="ECO:0000256" key="12">
    <source>
        <dbReference type="ARBA" id="ARBA00023242"/>
    </source>
</evidence>
<dbReference type="InterPro" id="IPR011011">
    <property type="entry name" value="Znf_FYVE_PHD"/>
</dbReference>
<feature type="region of interest" description="Disordered" evidence="17">
    <location>
        <begin position="316"/>
        <end position="346"/>
    </location>
</feature>
<evidence type="ECO:0000259" key="18">
    <source>
        <dbReference type="PROSITE" id="PS50006"/>
    </source>
</evidence>
<comment type="subunit">
    <text evidence="13">Component of SIN3 complexes. Interacts with SIN3A in a complex composed of HDAC1, SAP30 and SIN3A. Component of the SIN3B complex, which includes SIN3B, HDAC2 or HDAC1, PHF12 and MORF4L1; interacts directly with all subunits. Interacts with TLE5.</text>
</comment>
<evidence type="ECO:0000256" key="15">
    <source>
        <dbReference type="ARBA" id="ARBA00076589"/>
    </source>
</evidence>
<evidence type="ECO:0000256" key="13">
    <source>
        <dbReference type="ARBA" id="ARBA00065785"/>
    </source>
</evidence>
<dbReference type="Pfam" id="PF00498">
    <property type="entry name" value="FHA"/>
    <property type="match status" value="1"/>
</dbReference>
<dbReference type="InterPro" id="IPR019786">
    <property type="entry name" value="Zinc_finger_PHD-type_CS"/>
</dbReference>
<dbReference type="PANTHER" id="PTHR46309:SF1">
    <property type="entry name" value="PHD FINGER PROTEIN 12"/>
    <property type="match status" value="1"/>
</dbReference>
<reference evidence="20" key="1">
    <citation type="submission" date="2020-11" db="EMBL/GenBank/DDBJ databases">
        <authorList>
            <person name="Tran Van P."/>
        </authorList>
    </citation>
    <scope>NUCLEOTIDE SEQUENCE</scope>
</reference>
<gene>
    <name evidence="20" type="ORF">DSTB1V02_LOCUS4815</name>
</gene>
<feature type="region of interest" description="Disordered" evidence="17">
    <location>
        <begin position="739"/>
        <end position="778"/>
    </location>
</feature>
<dbReference type="InterPro" id="IPR042163">
    <property type="entry name" value="PHF12"/>
</dbReference>
<evidence type="ECO:0000256" key="3">
    <source>
        <dbReference type="ARBA" id="ARBA00022499"/>
    </source>
</evidence>
<dbReference type="InterPro" id="IPR019787">
    <property type="entry name" value="Znf_PHD-finger"/>
</dbReference>
<protein>
    <recommendedName>
        <fullName evidence="14">PHD finger protein 12</fullName>
    </recommendedName>
    <alternativeName>
        <fullName evidence="15">PHD factor 1</fullName>
    </alternativeName>
</protein>
<feature type="region of interest" description="Disordered" evidence="17">
    <location>
        <begin position="421"/>
        <end position="440"/>
    </location>
</feature>
<dbReference type="InterPro" id="IPR008984">
    <property type="entry name" value="SMAD_FHA_dom_sf"/>
</dbReference>
<feature type="compositionally biased region" description="Polar residues" evidence="17">
    <location>
        <begin position="152"/>
        <end position="169"/>
    </location>
</feature>
<evidence type="ECO:0000256" key="17">
    <source>
        <dbReference type="SAM" id="MobiDB-lite"/>
    </source>
</evidence>
<evidence type="ECO:0000256" key="7">
    <source>
        <dbReference type="ARBA" id="ARBA00022771"/>
    </source>
</evidence>
<evidence type="ECO:0000256" key="4">
    <source>
        <dbReference type="ARBA" id="ARBA00022553"/>
    </source>
</evidence>
<feature type="compositionally biased region" description="Pro residues" evidence="17">
    <location>
        <begin position="685"/>
        <end position="695"/>
    </location>
</feature>